<evidence type="ECO:0000313" key="2">
    <source>
        <dbReference type="Proteomes" id="UP001595793"/>
    </source>
</evidence>
<reference evidence="2" key="1">
    <citation type="journal article" date="2019" name="Int. J. Syst. Evol. Microbiol.">
        <title>The Global Catalogue of Microorganisms (GCM) 10K type strain sequencing project: providing services to taxonomists for standard genome sequencing and annotation.</title>
        <authorList>
            <consortium name="The Broad Institute Genomics Platform"/>
            <consortium name="The Broad Institute Genome Sequencing Center for Infectious Disease"/>
            <person name="Wu L."/>
            <person name="Ma J."/>
        </authorList>
    </citation>
    <scope>NUCLEOTIDE SEQUENCE [LARGE SCALE GENOMIC DNA]</scope>
    <source>
        <strain evidence="2">CECT 9128</strain>
    </source>
</reference>
<proteinExistence type="predicted"/>
<accession>A0ABV8HA06</accession>
<evidence type="ECO:0000313" key="1">
    <source>
        <dbReference type="EMBL" id="MFC4027134.1"/>
    </source>
</evidence>
<name>A0ABV8HA06_9FLAO</name>
<keyword evidence="2" id="KW-1185">Reference proteome</keyword>
<dbReference type="RefSeq" id="WP_290234894.1">
    <property type="nucleotide sequence ID" value="NZ_JAUFPZ010000002.1"/>
</dbReference>
<dbReference type="EMBL" id="JBHSAS010000006">
    <property type="protein sequence ID" value="MFC4027134.1"/>
    <property type="molecule type" value="Genomic_DNA"/>
</dbReference>
<sequence length="122" mass="14498">MKAKMYITVENTNGEMIDVNIEVYRNKQFVNCCEAENMQGTYARAMDPETKPELAYKHKIIKAFIDSKTRKKFEVSERDAISICTRSIEEFAKNRFKNKQNFFIELMSQSPYDLQYHYLVEE</sequence>
<gene>
    <name evidence="1" type="ORF">ACFOS1_06935</name>
</gene>
<dbReference type="Proteomes" id="UP001595793">
    <property type="component" value="Unassembled WGS sequence"/>
</dbReference>
<comment type="caution">
    <text evidence="1">The sequence shown here is derived from an EMBL/GenBank/DDBJ whole genome shotgun (WGS) entry which is preliminary data.</text>
</comment>
<protein>
    <submittedName>
        <fullName evidence="1">Uncharacterized protein</fullName>
    </submittedName>
</protein>
<organism evidence="1 2">
    <name type="scientific">Zunongwangia endophytica</name>
    <dbReference type="NCBI Taxonomy" id="1808945"/>
    <lineage>
        <taxon>Bacteria</taxon>
        <taxon>Pseudomonadati</taxon>
        <taxon>Bacteroidota</taxon>
        <taxon>Flavobacteriia</taxon>
        <taxon>Flavobacteriales</taxon>
        <taxon>Flavobacteriaceae</taxon>
        <taxon>Zunongwangia</taxon>
    </lineage>
</organism>